<evidence type="ECO:0000313" key="2">
    <source>
        <dbReference type="EMBL" id="QIZ71419.1"/>
    </source>
</evidence>
<organism evidence="2 3">
    <name type="scientific">Oxynema aestuarii AP17</name>
    <dbReference type="NCBI Taxonomy" id="2064643"/>
    <lineage>
        <taxon>Bacteria</taxon>
        <taxon>Bacillati</taxon>
        <taxon>Cyanobacteriota</taxon>
        <taxon>Cyanophyceae</taxon>
        <taxon>Oscillatoriophycideae</taxon>
        <taxon>Oscillatoriales</taxon>
        <taxon>Oscillatoriaceae</taxon>
        <taxon>Oxynema</taxon>
        <taxon>Oxynema aestuarii</taxon>
    </lineage>
</organism>
<dbReference type="Proteomes" id="UP000500857">
    <property type="component" value="Chromosome"/>
</dbReference>
<gene>
    <name evidence="2" type="ORF">HCG48_13205</name>
</gene>
<dbReference type="EMBL" id="CP051167">
    <property type="protein sequence ID" value="QIZ71419.1"/>
    <property type="molecule type" value="Genomic_DNA"/>
</dbReference>
<reference evidence="2 3" key="1">
    <citation type="submission" date="2020-04" db="EMBL/GenBank/DDBJ databases">
        <authorList>
            <person name="Basu S."/>
            <person name="Maruthanayagam V."/>
            <person name="Chakraborty S."/>
            <person name="Pramanik A."/>
            <person name="Mukherjee J."/>
            <person name="Brink B."/>
        </authorList>
    </citation>
    <scope>NUCLEOTIDE SEQUENCE [LARGE SCALE GENOMIC DNA]</scope>
    <source>
        <strain evidence="2 3">AP17</strain>
    </source>
</reference>
<name>A0A6H1U1C7_9CYAN</name>
<proteinExistence type="predicted"/>
<accession>A0A6H1U1C7</accession>
<feature type="region of interest" description="Disordered" evidence="1">
    <location>
        <begin position="1"/>
        <end position="46"/>
    </location>
</feature>
<dbReference type="AlphaFoldDB" id="A0A6H1U1C7"/>
<evidence type="ECO:0000313" key="3">
    <source>
        <dbReference type="Proteomes" id="UP000500857"/>
    </source>
</evidence>
<sequence length="74" mass="7959">MTIAKASGDGDLAKVSGDDADGNFSQRSRGSGRRGRSPFDPNPGLGQLLGIRSGAIARKLRWNLTRFVKVLLKF</sequence>
<protein>
    <submittedName>
        <fullName evidence="2">Uncharacterized protein</fullName>
    </submittedName>
</protein>
<dbReference type="KEGG" id="oxy:HCG48_13205"/>
<evidence type="ECO:0000256" key="1">
    <source>
        <dbReference type="SAM" id="MobiDB-lite"/>
    </source>
</evidence>
<keyword evidence="3" id="KW-1185">Reference proteome</keyword>